<dbReference type="Gene3D" id="3.30.450.30">
    <property type="entry name" value="Dynein light chain 2a, cytoplasmic"/>
    <property type="match status" value="2"/>
</dbReference>
<proteinExistence type="predicted"/>
<dbReference type="Proteomes" id="UP000778578">
    <property type="component" value="Unassembled WGS sequence"/>
</dbReference>
<sequence>MRDYSWMLQSVVDRTPDARHLVLLSADGIAQGATQGLDHDAMNAIASTAAGLQSLSRATGTIVGAQEVDEWRQTLIEFDHGWVFILAAGKRSYLAAAAGPDVDMELISSNMQQLVTRLGRELTAEARTESSVPQSGYRPQAGAQQVRQARVLPRLNDIVDAVPLATQAILVRPDGLPGGASAGMAADVADSFAAAMHALQGLSKSTAPFLGRHVNAQLRQTVVEFDHGWLVTMATPDGGTLAAAAEPDGDIGALAIQMRAVVPEPAEMARNA</sequence>
<name>A0ABS7QCG7_9ACTN</name>
<dbReference type="PANTHER" id="PTHR36222">
    <property type="entry name" value="SERINE PROTEASE INHIBITOR RV3364C"/>
    <property type="match status" value="1"/>
</dbReference>
<dbReference type="SUPFAM" id="SSF103196">
    <property type="entry name" value="Roadblock/LC7 domain"/>
    <property type="match status" value="2"/>
</dbReference>
<evidence type="ECO:0000259" key="1">
    <source>
        <dbReference type="SMART" id="SM00960"/>
    </source>
</evidence>
<dbReference type="InterPro" id="IPR053141">
    <property type="entry name" value="Mycobact_SerProt_Inhib_Rv3364c"/>
</dbReference>
<gene>
    <name evidence="2" type="ORF">K7862_25005</name>
</gene>
<dbReference type="EMBL" id="JAINZZ010000038">
    <property type="protein sequence ID" value="MBY8880870.1"/>
    <property type="molecule type" value="Genomic_DNA"/>
</dbReference>
<evidence type="ECO:0000313" key="3">
    <source>
        <dbReference type="Proteomes" id="UP000778578"/>
    </source>
</evidence>
<feature type="domain" description="Roadblock/LAMTOR2" evidence="1">
    <location>
        <begin position="152"/>
        <end position="245"/>
    </location>
</feature>
<keyword evidence="3" id="KW-1185">Reference proteome</keyword>
<comment type="caution">
    <text evidence="2">The sequence shown here is derived from an EMBL/GenBank/DDBJ whole genome shotgun (WGS) entry which is preliminary data.</text>
</comment>
<dbReference type="SMART" id="SM00960">
    <property type="entry name" value="Robl_LC7"/>
    <property type="match status" value="2"/>
</dbReference>
<dbReference type="PANTHER" id="PTHR36222:SF1">
    <property type="entry name" value="SERINE PROTEASE INHIBITOR RV3364C"/>
    <property type="match status" value="1"/>
</dbReference>
<reference evidence="2 3" key="1">
    <citation type="submission" date="2021-08" db="EMBL/GenBank/DDBJ databases">
        <title>WGS of actinomycetes from Thailand.</title>
        <authorList>
            <person name="Thawai C."/>
        </authorList>
    </citation>
    <scope>NUCLEOTIDE SEQUENCE [LARGE SCALE GENOMIC DNA]</scope>
    <source>
        <strain evidence="2 3">PLK6-54</strain>
    </source>
</reference>
<protein>
    <submittedName>
        <fullName evidence="2">Roadblock/LC7 domain-containing protein</fullName>
    </submittedName>
</protein>
<accession>A0ABS7QCG7</accession>
<evidence type="ECO:0000313" key="2">
    <source>
        <dbReference type="EMBL" id="MBY8880870.1"/>
    </source>
</evidence>
<dbReference type="RefSeq" id="WP_222966351.1">
    <property type="nucleotide sequence ID" value="NZ_JAINZZ010000038.1"/>
</dbReference>
<organism evidence="2 3">
    <name type="scientific">Actinacidiphila acidipaludis</name>
    <dbReference type="NCBI Taxonomy" id="2873382"/>
    <lineage>
        <taxon>Bacteria</taxon>
        <taxon>Bacillati</taxon>
        <taxon>Actinomycetota</taxon>
        <taxon>Actinomycetes</taxon>
        <taxon>Kitasatosporales</taxon>
        <taxon>Streptomycetaceae</taxon>
        <taxon>Actinacidiphila</taxon>
    </lineage>
</organism>
<dbReference type="InterPro" id="IPR004942">
    <property type="entry name" value="Roadblock/LAMTOR2_dom"/>
</dbReference>
<feature type="domain" description="Roadblock/LAMTOR2" evidence="1">
    <location>
        <begin position="5"/>
        <end position="98"/>
    </location>
</feature>
<dbReference type="Pfam" id="PF03259">
    <property type="entry name" value="Robl_LC7"/>
    <property type="match status" value="2"/>
</dbReference>